<reference evidence="1" key="1">
    <citation type="journal article" date="2020" name="Microbiol. Resour. Announc.">
        <title>Complete Genome Sequence of Novel Psychrotolerant Legionella Strain TUM19329, Isolated from Antarctic Lake Sediment.</title>
        <authorList>
            <person name="Shimada S."/>
            <person name="Nakai R."/>
            <person name="Aoki K."/>
            <person name="Shimoeda N."/>
            <person name="Ohno G."/>
            <person name="Miyazaki Y."/>
            <person name="Kudoh S."/>
            <person name="Imura S."/>
            <person name="Watanabe K."/>
            <person name="Ishii Y."/>
            <person name="Tateda K."/>
        </authorList>
    </citation>
    <scope>NUCLEOTIDE SEQUENCE [LARGE SCALE GENOMIC DNA]</scope>
    <source>
        <strain evidence="1">TUM19329</strain>
    </source>
</reference>
<accession>A0A6F8SZY0</accession>
<protein>
    <recommendedName>
        <fullName evidence="3">CYTH domain-containing protein</fullName>
    </recommendedName>
</protein>
<evidence type="ECO:0000313" key="2">
    <source>
        <dbReference type="Proteomes" id="UP000502894"/>
    </source>
</evidence>
<keyword evidence="2" id="KW-1185">Reference proteome</keyword>
<dbReference type="KEGG" id="lant:TUM19329_03450"/>
<evidence type="ECO:0000313" key="1">
    <source>
        <dbReference type="EMBL" id="BCA93984.1"/>
    </source>
</evidence>
<gene>
    <name evidence="1" type="ORF">TUM19329_03450</name>
</gene>
<evidence type="ECO:0008006" key="3">
    <source>
        <dbReference type="Google" id="ProtNLM"/>
    </source>
</evidence>
<organism evidence="1 2">
    <name type="scientific">Legionella antarctica</name>
    <dbReference type="NCBI Taxonomy" id="2708020"/>
    <lineage>
        <taxon>Bacteria</taxon>
        <taxon>Pseudomonadati</taxon>
        <taxon>Pseudomonadota</taxon>
        <taxon>Gammaproteobacteria</taxon>
        <taxon>Legionellales</taxon>
        <taxon>Legionellaceae</taxon>
        <taxon>Legionella</taxon>
    </lineage>
</organism>
<dbReference type="AlphaFoldDB" id="A0A6F8SZY0"/>
<name>A0A6F8SZY0_9GAMM</name>
<sequence length="178" mass="21031">MKWEIRYFWPEEQIISLHLLDDSLLDIANYQQKHKEDYYYLLPDCTYNIKRRRDEILYKPILQQAANAIGYGTKINLEAEDDYPVQQPATVLKLQDILRKTREKGIEVCVKKESFTYKFATNPGVKLELARLEVKNTVYFSVCIEGKSLYLVEKINEHLLKKQVSCDYVTFLKSIIKL</sequence>
<proteinExistence type="predicted"/>
<dbReference type="EMBL" id="AP022839">
    <property type="protein sequence ID" value="BCA93984.1"/>
    <property type="molecule type" value="Genomic_DNA"/>
</dbReference>
<dbReference type="Proteomes" id="UP000502894">
    <property type="component" value="Chromosome"/>
</dbReference>